<evidence type="ECO:0000313" key="3">
    <source>
        <dbReference type="EMBL" id="VFK16729.1"/>
    </source>
</evidence>
<organism evidence="3">
    <name type="scientific">Candidatus Kentrum sp. LPFa</name>
    <dbReference type="NCBI Taxonomy" id="2126335"/>
    <lineage>
        <taxon>Bacteria</taxon>
        <taxon>Pseudomonadati</taxon>
        <taxon>Pseudomonadota</taxon>
        <taxon>Gammaproteobacteria</taxon>
        <taxon>Candidatus Kentrum</taxon>
    </lineage>
</organism>
<dbReference type="Gene3D" id="3.90.1150.10">
    <property type="entry name" value="Aspartate Aminotransferase, domain 1"/>
    <property type="match status" value="1"/>
</dbReference>
<evidence type="ECO:0000313" key="4">
    <source>
        <dbReference type="EMBL" id="VFK32195.1"/>
    </source>
</evidence>
<gene>
    <name evidence="3" type="ORF">BECKLPF1236A_GA0070988_101536</name>
    <name evidence="4" type="ORF">BECKLPF1236C_GA0070990_101606</name>
</gene>
<dbReference type="InterPro" id="IPR015424">
    <property type="entry name" value="PyrdxlP-dep_Trfase"/>
</dbReference>
<dbReference type="PANTHER" id="PTHR46101">
    <property type="match status" value="1"/>
</dbReference>
<dbReference type="EMBL" id="CAADFM010000153">
    <property type="protein sequence ID" value="VFK16729.1"/>
    <property type="molecule type" value="Genomic_DNA"/>
</dbReference>
<evidence type="ECO:0000256" key="1">
    <source>
        <dbReference type="ARBA" id="ARBA00009533"/>
    </source>
</evidence>
<dbReference type="InterPro" id="IPR051151">
    <property type="entry name" value="Group_II_Decarboxylase"/>
</dbReference>
<keyword evidence="2" id="KW-0456">Lyase</keyword>
<evidence type="ECO:0000256" key="2">
    <source>
        <dbReference type="ARBA" id="ARBA00022793"/>
    </source>
</evidence>
<dbReference type="SUPFAM" id="SSF53383">
    <property type="entry name" value="PLP-dependent transferases"/>
    <property type="match status" value="1"/>
</dbReference>
<dbReference type="PANTHER" id="PTHR46101:SF2">
    <property type="entry name" value="SERINE DECARBOXYLASE"/>
    <property type="match status" value="1"/>
</dbReference>
<name>A0A450WI72_9GAMM</name>
<dbReference type="AlphaFoldDB" id="A0A450WI72"/>
<dbReference type="GO" id="GO:0016831">
    <property type="term" value="F:carboxy-lyase activity"/>
    <property type="evidence" value="ECO:0007669"/>
    <property type="project" value="UniProtKB-KW"/>
</dbReference>
<comment type="similarity">
    <text evidence="1">Belongs to the group II decarboxylase family.</text>
</comment>
<reference evidence="3" key="1">
    <citation type="submission" date="2019-02" db="EMBL/GenBank/DDBJ databases">
        <authorList>
            <person name="Gruber-Vodicka R. H."/>
            <person name="Seah K. B. B."/>
        </authorList>
    </citation>
    <scope>NUCLEOTIDE SEQUENCE</scope>
    <source>
        <strain evidence="3">BECK_S312</strain>
        <strain evidence="4">BECK_S426</strain>
    </source>
</reference>
<dbReference type="InterPro" id="IPR015422">
    <property type="entry name" value="PyrdxlP-dep_Trfase_small"/>
</dbReference>
<proteinExistence type="inferred from homology"/>
<keyword evidence="2" id="KW-0210">Decarboxylase</keyword>
<dbReference type="EMBL" id="CAADFP010000160">
    <property type="protein sequence ID" value="VFK32195.1"/>
    <property type="molecule type" value="Genomic_DNA"/>
</dbReference>
<accession>A0A450WI72</accession>
<protein>
    <submittedName>
        <fullName evidence="3">Uncharacterized protein</fullName>
    </submittedName>
</protein>
<sequence>MVARCIERAEYAIAALHKIGCAAWRNPYAITVVISDLPPSIVRKWHLAVSGEEAHIIVMPSVTTEIIDEFVADVATIHSGNP</sequence>